<feature type="transmembrane region" description="Helical" evidence="6">
    <location>
        <begin position="138"/>
        <end position="162"/>
    </location>
</feature>
<dbReference type="AlphaFoldDB" id="W0F072"/>
<dbReference type="eggNOG" id="COG2271">
    <property type="taxonomic scope" value="Bacteria"/>
</dbReference>
<feature type="transmembrane region" description="Helical" evidence="6">
    <location>
        <begin position="78"/>
        <end position="98"/>
    </location>
</feature>
<keyword evidence="5 6" id="KW-0472">Membrane</keyword>
<dbReference type="EMBL" id="CP007035">
    <property type="protein sequence ID" value="AHF16460.1"/>
    <property type="molecule type" value="Genomic_DNA"/>
</dbReference>
<keyword evidence="3 6" id="KW-0812">Transmembrane</keyword>
<feature type="transmembrane region" description="Helical" evidence="6">
    <location>
        <begin position="289"/>
        <end position="306"/>
    </location>
</feature>
<dbReference type="InterPro" id="IPR036259">
    <property type="entry name" value="MFS_trans_sf"/>
</dbReference>
<proteinExistence type="predicted"/>
<dbReference type="InterPro" id="IPR044770">
    <property type="entry name" value="MFS_spinster-like"/>
</dbReference>
<evidence type="ECO:0000256" key="4">
    <source>
        <dbReference type="ARBA" id="ARBA00022989"/>
    </source>
</evidence>
<dbReference type="GO" id="GO:0016020">
    <property type="term" value="C:membrane"/>
    <property type="evidence" value="ECO:0007669"/>
    <property type="project" value="UniProtKB-SubCell"/>
</dbReference>
<dbReference type="STRING" id="929713.NIASO_17360"/>
<feature type="transmembrane region" description="Helical" evidence="6">
    <location>
        <begin position="104"/>
        <end position="126"/>
    </location>
</feature>
<keyword evidence="2" id="KW-0813">Transport</keyword>
<evidence type="ECO:0000256" key="6">
    <source>
        <dbReference type="SAM" id="Phobius"/>
    </source>
</evidence>
<feature type="transmembrane region" description="Helical" evidence="6">
    <location>
        <begin position="381"/>
        <end position="399"/>
    </location>
</feature>
<protein>
    <submittedName>
        <fullName evidence="8">MFS transporter</fullName>
    </submittedName>
</protein>
<evidence type="ECO:0000256" key="2">
    <source>
        <dbReference type="ARBA" id="ARBA00022448"/>
    </source>
</evidence>
<feature type="transmembrane region" description="Helical" evidence="6">
    <location>
        <begin position="217"/>
        <end position="235"/>
    </location>
</feature>
<feature type="domain" description="Major facilitator superfamily (MFS) profile" evidence="7">
    <location>
        <begin position="11"/>
        <end position="403"/>
    </location>
</feature>
<evidence type="ECO:0000256" key="5">
    <source>
        <dbReference type="ARBA" id="ARBA00023136"/>
    </source>
</evidence>
<dbReference type="HOGENOM" id="CLU_001265_5_12_10"/>
<dbReference type="Gene3D" id="1.20.1250.20">
    <property type="entry name" value="MFS general substrate transporter like domains"/>
    <property type="match status" value="2"/>
</dbReference>
<keyword evidence="4 6" id="KW-1133">Transmembrane helix</keyword>
<dbReference type="PROSITE" id="PS50850">
    <property type="entry name" value="MFS"/>
    <property type="match status" value="1"/>
</dbReference>
<dbReference type="PANTHER" id="PTHR23505">
    <property type="entry name" value="SPINSTER"/>
    <property type="match status" value="1"/>
</dbReference>
<sequence length="410" mass="45144">MKERKYYKWVVVALLSVVALLNYLDRQMLSTMQPAMKLDIEALKTATNFGRLMAIFLWVYGLMSPFSGIIADRLNRKWLITGSLFIWSLVTLLMGLATGFTELYILRAIMGISEALYIPAALSLIADYHSSKTRSLAVGIHMIGLYAGQFFGGFGGTVAARFSWQATFHWFGVAGMGYAMILILFLREHRAKQTNNEPAGEKKNPFSGLRVLLKNPAFWVLLFYFAVPSLPGWAIKNWLPTLFSNYLKIDMSIAGPKAIATLAVSSFLGVIIGGMLSDKWVQHNLKGRVYTSAMGIFLTIPALFLLAYGTSAYYLMAAAFCFGFGFGMFDANNMPILCQFVAPRYRATGYGVMNMMGVFSGAIITDILGKSADAGNLKGDFAVLAVIVLAILILQLAVLNPKTADYKNEG</sequence>
<accession>W0F072</accession>
<organism evidence="8 9">
    <name type="scientific">Niabella soli DSM 19437</name>
    <dbReference type="NCBI Taxonomy" id="929713"/>
    <lineage>
        <taxon>Bacteria</taxon>
        <taxon>Pseudomonadati</taxon>
        <taxon>Bacteroidota</taxon>
        <taxon>Chitinophagia</taxon>
        <taxon>Chitinophagales</taxon>
        <taxon>Chitinophagaceae</taxon>
        <taxon>Niabella</taxon>
    </lineage>
</organism>
<dbReference type="KEGG" id="nso:NIASO_17360"/>
<keyword evidence="9" id="KW-1185">Reference proteome</keyword>
<name>W0F072_9BACT</name>
<dbReference type="PANTHER" id="PTHR23505:SF79">
    <property type="entry name" value="PROTEIN SPINSTER"/>
    <property type="match status" value="1"/>
</dbReference>
<feature type="transmembrane region" description="Helical" evidence="6">
    <location>
        <begin position="312"/>
        <end position="329"/>
    </location>
</feature>
<gene>
    <name evidence="8" type="ORF">NIASO_17360</name>
</gene>
<feature type="transmembrane region" description="Helical" evidence="6">
    <location>
        <begin position="168"/>
        <end position="186"/>
    </location>
</feature>
<dbReference type="GO" id="GO:0022857">
    <property type="term" value="F:transmembrane transporter activity"/>
    <property type="evidence" value="ECO:0007669"/>
    <property type="project" value="InterPro"/>
</dbReference>
<comment type="subcellular location">
    <subcellularLocation>
        <location evidence="1">Membrane</location>
        <topology evidence="1">Multi-pass membrane protein</topology>
    </subcellularLocation>
</comment>
<feature type="transmembrane region" description="Helical" evidence="6">
    <location>
        <begin position="350"/>
        <end position="369"/>
    </location>
</feature>
<reference evidence="8 9" key="1">
    <citation type="submission" date="2013-12" db="EMBL/GenBank/DDBJ databases">
        <authorList>
            <consortium name="DOE Joint Genome Institute"/>
            <person name="Eisen J."/>
            <person name="Huntemann M."/>
            <person name="Han J."/>
            <person name="Chen A."/>
            <person name="Kyrpides N."/>
            <person name="Mavromatis K."/>
            <person name="Markowitz V."/>
            <person name="Palaniappan K."/>
            <person name="Ivanova N."/>
            <person name="Schaumberg A."/>
            <person name="Pati A."/>
            <person name="Liolios K."/>
            <person name="Nordberg H.P."/>
            <person name="Cantor M.N."/>
            <person name="Hua S.X."/>
            <person name="Woyke T."/>
        </authorList>
    </citation>
    <scope>NUCLEOTIDE SEQUENCE [LARGE SCALE GENOMIC DNA]</scope>
    <source>
        <strain evidence="9">DSM 19437</strain>
    </source>
</reference>
<dbReference type="InterPro" id="IPR020846">
    <property type="entry name" value="MFS_dom"/>
</dbReference>
<dbReference type="SUPFAM" id="SSF103473">
    <property type="entry name" value="MFS general substrate transporter"/>
    <property type="match status" value="1"/>
</dbReference>
<dbReference type="Pfam" id="PF07690">
    <property type="entry name" value="MFS_1"/>
    <property type="match status" value="1"/>
</dbReference>
<dbReference type="InterPro" id="IPR011701">
    <property type="entry name" value="MFS"/>
</dbReference>
<evidence type="ECO:0000256" key="3">
    <source>
        <dbReference type="ARBA" id="ARBA00022692"/>
    </source>
</evidence>
<evidence type="ECO:0000313" key="9">
    <source>
        <dbReference type="Proteomes" id="UP000003586"/>
    </source>
</evidence>
<feature type="transmembrane region" description="Helical" evidence="6">
    <location>
        <begin position="255"/>
        <end position="277"/>
    </location>
</feature>
<evidence type="ECO:0000256" key="1">
    <source>
        <dbReference type="ARBA" id="ARBA00004141"/>
    </source>
</evidence>
<dbReference type="Proteomes" id="UP000003586">
    <property type="component" value="Chromosome"/>
</dbReference>
<dbReference type="OrthoDB" id="9815624at2"/>
<feature type="transmembrane region" description="Helical" evidence="6">
    <location>
        <begin position="50"/>
        <end position="71"/>
    </location>
</feature>
<evidence type="ECO:0000259" key="7">
    <source>
        <dbReference type="PROSITE" id="PS50850"/>
    </source>
</evidence>
<evidence type="ECO:0000313" key="8">
    <source>
        <dbReference type="EMBL" id="AHF16460.1"/>
    </source>
</evidence>